<dbReference type="RefSeq" id="WP_130410946.1">
    <property type="nucleotide sequence ID" value="NZ_SHKX01000010.1"/>
</dbReference>
<proteinExistence type="predicted"/>
<gene>
    <name evidence="3" type="ORF">EV700_0693</name>
</gene>
<keyword evidence="1" id="KW-0732">Signal</keyword>
<dbReference type="EMBL" id="SHKX01000010">
    <property type="protein sequence ID" value="RZU47726.1"/>
    <property type="molecule type" value="Genomic_DNA"/>
</dbReference>
<accession>A0A4V2G686</accession>
<dbReference type="InterPro" id="IPR001434">
    <property type="entry name" value="OmcB-like_DUF11"/>
</dbReference>
<feature type="domain" description="DUF11" evidence="2">
    <location>
        <begin position="678"/>
        <end position="790"/>
    </location>
</feature>
<dbReference type="PANTHER" id="PTHR34819">
    <property type="entry name" value="LARGE CYSTEINE-RICH PERIPLASMIC PROTEIN OMCB"/>
    <property type="match status" value="1"/>
</dbReference>
<keyword evidence="4" id="KW-1185">Reference proteome</keyword>
<dbReference type="NCBIfam" id="TIGR01451">
    <property type="entry name" value="B_ant_repeat"/>
    <property type="match status" value="1"/>
</dbReference>
<evidence type="ECO:0000313" key="4">
    <source>
        <dbReference type="Proteomes" id="UP000292423"/>
    </source>
</evidence>
<feature type="signal peptide" evidence="1">
    <location>
        <begin position="1"/>
        <end position="29"/>
    </location>
</feature>
<dbReference type="Gene3D" id="2.60.40.10">
    <property type="entry name" value="Immunoglobulins"/>
    <property type="match status" value="1"/>
</dbReference>
<dbReference type="PANTHER" id="PTHR34819:SF3">
    <property type="entry name" value="CELL SURFACE PROTEIN"/>
    <property type="match status" value="1"/>
</dbReference>
<dbReference type="InterPro" id="IPR047589">
    <property type="entry name" value="DUF11_rpt"/>
</dbReference>
<organism evidence="3 4">
    <name type="scientific">Fluviicoccus keumensis</name>
    <dbReference type="NCBI Taxonomy" id="1435465"/>
    <lineage>
        <taxon>Bacteria</taxon>
        <taxon>Pseudomonadati</taxon>
        <taxon>Pseudomonadota</taxon>
        <taxon>Gammaproteobacteria</taxon>
        <taxon>Moraxellales</taxon>
        <taxon>Moraxellaceae</taxon>
        <taxon>Fluviicoccus</taxon>
    </lineage>
</organism>
<comment type="caution">
    <text evidence="3">The sequence shown here is derived from an EMBL/GenBank/DDBJ whole genome shotgun (WGS) entry which is preliminary data.</text>
</comment>
<dbReference type="OrthoDB" id="28717at2"/>
<dbReference type="InterPro" id="IPR051172">
    <property type="entry name" value="Chlamydia_OmcB"/>
</dbReference>
<dbReference type="Proteomes" id="UP000292423">
    <property type="component" value="Unassembled WGS sequence"/>
</dbReference>
<evidence type="ECO:0000259" key="2">
    <source>
        <dbReference type="Pfam" id="PF01345"/>
    </source>
</evidence>
<sequence>MHVSLLGRLAHHTVMVWVCLLAMAGSALAALPPAGTRILNTATAEYDNPINATQKKKTASNTTVVEITAAFLTADQLVTTSPGSTVTWQHVLSNNGSAADNYTLSVSDLGGDSGVLSGLHLVFDANGNGQEDPGEALPDGTVITLNSGATASLLIRGIVPVNADEGFHYKTRLTVASKLDPAGTMVRDDDSVVSGPLIQLTKTVSTAAAKRGDSLVYTLSMINRNAYPALPALVSINGAIVPRMVVDDPIPANVRLKEAPVYAGPGQVIYHLAESSAGLYVTTPPTDFARVDRIGLAYTSFNGNQSDELRFTAIVPDDVVQNTVANQFTFLHRLADIDRTVFSNPVTTLVESGLSPRIVNKEKQYLDLALRIRQGDDLYLEATCSACNTQSGRRDYLVIQVTSGNNPKNDGVLNSPLPAFYDAQGKDAVTVTALETGPNTGVFRVVHFGEWTAAPGVDPATIPTIGIPTHVYGGGAIDTADESLETIRHDILQAKILFCLNPDLSHGQTVKISSQVLVDPFGVVFDSQTNQEISGAQVRLVYVDGAGNVLPDAVDVWDDNGVACTPGTANLPGTPVPAPAKDPDCVGNVLTTTAQAGKEGQYRFPLVQPSIPGVKEYALQVTPPAGYAFPSTFTIPAGFMRVVVAGSRGERFQVTPGLGPVEIDIPLDPQALKASLFVRKSSDRTAVELGEFVDYKLEVSNVGSKKAIDVQVQDRLPAGFTYVANSARVDGVAKEPDTGSGIIHFDLDDMDIKAVRTITYRLRVGAVSRNGAAINIATATENTPGGVTSNVASYKVRVTPGVFSTEGFITGKIYTDCNRDGVQGVEEVGVPGVRMYLEDGTYVVSDVEGKFDFYGVRAKTHVLKLDRTTLPRDIEVIEQSVRNGGDPFSRFVDLKPSELHRADFAVTSGSGTCDGPGMEEIFQRRADGDKVIGELERNLKADLPVVPVVLSDVRSLPASGCLQGADQTCGVHGKAKMPELVEQIKSRKGKKARKVQSDLEGYLTTTDRSAAILNLKGGEILPSRQTVIQVKGQLGATFQLTVNGREVPFTRVGKRITVQDTRLEGREYIGVDLDAGQNLIELKLKDPMGNSRGEASVSVVAPGELVALKLFAPGASLSADGESILTLSLILHDKDGVPVTSRTQVTVEANAGQILEEDLDPKQPGTQLFVEGGETTLHLQSPTQPGAGEVVVRSGVLKETMAVRFVPELRPMIATGIAEGMVSFRNFDTAKVSPAMAADGFEEELTSLSSSDNGQLNTTGRLAFFLKGKVKGEYLLTMAYDSDKPSSQALFRDIRPEEYYPVYGDAAAKGFDAQSTGKLYVRVDKGRSYALFGDYNTRIENAPAMELGQYSRSLTGVRAHHETATASTTVFVAQTNSNQQTLEIPALGVSGPYALAGVNGLLVNSEKVEIILRDRNNPGLILSTQAQTRFIDYEFEPLTGSLIFKAPVPSLDANLNPYFIRVTLEVGDNGPEYWVGGVQGQQQLSERLTVGAAAVSEDNPADAYKLGSVNATYKLDADTRVTVEGAASDRESKGVGAAGRVEVVHEKGTAYWRLFHAQSESSFDNTAASVSAGRAESGARLRVNLPQWGLFRVEATRTEDASTNGVRQGLKVSLERKINEHLGLEVGSRIYDESRAAASVSSLGVTPYEGVTAWMKLNAQFARLPGASAFLEYEQDVNDPELRVAAIGGDYRLGTQGRLYARHELISSLSGGNALNDQQKRNTTVVGIEDEYMKDGRVFSEYRVRDAITATESEAAVGLRNRWYLAKDVRFNTNLERTTTLKGADANDATAVSLGLEYLPSELWKATGKLDLRWAKASNTILNQLGLAWKLSRDWTLLTRNTFNLTDNKTTGDKVLDRFQTGLAWRQVDSNRWDALTKLEYRLEDDRSNKLALIDRRSVIVSGHVNYHPVRRLTLAGNVAAKKVQDDSNGLQSDSLTRMAGVRVIRDITERWEASVQGGQVWDDGGQKRYVLGVETGYLAMANLWLSAGYNFLSYKDADLVGNDYTVNGFYLRFRFKFDEDLFNARKPGINKTLEPEENVSP</sequence>
<protein>
    <submittedName>
        <fullName evidence="3">Putative repeat protein (TIGR01451 family)</fullName>
    </submittedName>
</protein>
<dbReference type="Pfam" id="PF01345">
    <property type="entry name" value="DUF11"/>
    <property type="match status" value="1"/>
</dbReference>
<name>A0A4V2G686_9GAMM</name>
<evidence type="ECO:0000256" key="1">
    <source>
        <dbReference type="SAM" id="SignalP"/>
    </source>
</evidence>
<feature type="chain" id="PRO_5020811207" evidence="1">
    <location>
        <begin position="30"/>
        <end position="2042"/>
    </location>
</feature>
<evidence type="ECO:0000313" key="3">
    <source>
        <dbReference type="EMBL" id="RZU47726.1"/>
    </source>
</evidence>
<dbReference type="InterPro" id="IPR013783">
    <property type="entry name" value="Ig-like_fold"/>
</dbReference>
<reference evidence="3 4" key="1">
    <citation type="submission" date="2019-02" db="EMBL/GenBank/DDBJ databases">
        <title>Genomic Encyclopedia of Type Strains, Phase IV (KMG-IV): sequencing the most valuable type-strain genomes for metagenomic binning, comparative biology and taxonomic classification.</title>
        <authorList>
            <person name="Goeker M."/>
        </authorList>
    </citation>
    <scope>NUCLEOTIDE SEQUENCE [LARGE SCALE GENOMIC DNA]</scope>
    <source>
        <strain evidence="3 4">DSM 105135</strain>
    </source>
</reference>